<organism evidence="4 5">
    <name type="scientific">Dermatophagoides pteronyssinus</name>
    <name type="common">European house dust mite</name>
    <dbReference type="NCBI Taxonomy" id="6956"/>
    <lineage>
        <taxon>Eukaryota</taxon>
        <taxon>Metazoa</taxon>
        <taxon>Ecdysozoa</taxon>
        <taxon>Arthropoda</taxon>
        <taxon>Chelicerata</taxon>
        <taxon>Arachnida</taxon>
        <taxon>Acari</taxon>
        <taxon>Acariformes</taxon>
        <taxon>Sarcoptiformes</taxon>
        <taxon>Astigmata</taxon>
        <taxon>Psoroptidia</taxon>
        <taxon>Analgoidea</taxon>
        <taxon>Pyroglyphidae</taxon>
        <taxon>Dermatophagoidinae</taxon>
        <taxon>Dermatophagoides</taxon>
    </lineage>
</organism>
<dbReference type="CDD" id="cd06526">
    <property type="entry name" value="metazoan_ACD"/>
    <property type="match status" value="1"/>
</dbReference>
<sequence>MAHRIHSSARRSSLPQLTFAANFYNNPFINKNLRRQSSVSIETEECLSTLLAKEGENLDLAENQLKQLGEIIIRPSKFQLILDVIELAPEDIKVRAFRKGFLVSAAHCEILENGQEYTTNHFYREYILPKTICPEKVLAWITTENLLFVEAPKKFPDVIITDMIVEDDHNISNDDDDEDDDHLIDQFDYEDEAIDVEVFRQV</sequence>
<keyword evidence="5" id="KW-1185">Reference proteome</keyword>
<dbReference type="InterPro" id="IPR002068">
    <property type="entry name" value="A-crystallin/Hsp20_dom"/>
</dbReference>
<comment type="similarity">
    <text evidence="1 2">Belongs to the small heat shock protein (HSP20) family.</text>
</comment>
<gene>
    <name evidence="4" type="ORF">DERP_012727</name>
</gene>
<feature type="domain" description="SHSP" evidence="3">
    <location>
        <begin position="59"/>
        <end position="168"/>
    </location>
</feature>
<dbReference type="Pfam" id="PF00011">
    <property type="entry name" value="HSP20"/>
    <property type="match status" value="1"/>
</dbReference>
<evidence type="ECO:0000256" key="1">
    <source>
        <dbReference type="PROSITE-ProRule" id="PRU00285"/>
    </source>
</evidence>
<dbReference type="EMBL" id="NJHN03000026">
    <property type="protein sequence ID" value="KAH9424743.1"/>
    <property type="molecule type" value="Genomic_DNA"/>
</dbReference>
<dbReference type="Gene3D" id="2.60.40.790">
    <property type="match status" value="1"/>
</dbReference>
<protein>
    <recommendedName>
        <fullName evidence="3">SHSP domain-containing protein</fullName>
    </recommendedName>
</protein>
<dbReference type="InterPro" id="IPR008978">
    <property type="entry name" value="HSP20-like_chaperone"/>
</dbReference>
<name>A0ABQ8JQR4_DERPT</name>
<evidence type="ECO:0000313" key="4">
    <source>
        <dbReference type="EMBL" id="KAH9424743.1"/>
    </source>
</evidence>
<comment type="caution">
    <text evidence="4">The sequence shown here is derived from an EMBL/GenBank/DDBJ whole genome shotgun (WGS) entry which is preliminary data.</text>
</comment>
<evidence type="ECO:0000313" key="5">
    <source>
        <dbReference type="Proteomes" id="UP000887458"/>
    </source>
</evidence>
<dbReference type="Proteomes" id="UP000887458">
    <property type="component" value="Unassembled WGS sequence"/>
</dbReference>
<dbReference type="PROSITE" id="PS01031">
    <property type="entry name" value="SHSP"/>
    <property type="match status" value="1"/>
</dbReference>
<evidence type="ECO:0000256" key="2">
    <source>
        <dbReference type="RuleBase" id="RU003616"/>
    </source>
</evidence>
<accession>A0ABQ8JQR4</accession>
<reference evidence="4 5" key="2">
    <citation type="journal article" date="2022" name="Mol. Biol. Evol.">
        <title>Comparative Genomics Reveals Insights into the Divergent Evolution of Astigmatic Mites and Household Pest Adaptations.</title>
        <authorList>
            <person name="Xiong Q."/>
            <person name="Wan A.T."/>
            <person name="Liu X."/>
            <person name="Fung C.S."/>
            <person name="Xiao X."/>
            <person name="Malainual N."/>
            <person name="Hou J."/>
            <person name="Wang L."/>
            <person name="Wang M."/>
            <person name="Yang K.Y."/>
            <person name="Cui Y."/>
            <person name="Leung E.L."/>
            <person name="Nong W."/>
            <person name="Shin S.K."/>
            <person name="Au S.W."/>
            <person name="Jeong K.Y."/>
            <person name="Chew F.T."/>
            <person name="Hui J.H."/>
            <person name="Leung T.F."/>
            <person name="Tungtrongchitr A."/>
            <person name="Zhong N."/>
            <person name="Liu Z."/>
            <person name="Tsui S.K."/>
        </authorList>
    </citation>
    <scope>NUCLEOTIDE SEQUENCE [LARGE SCALE GENOMIC DNA]</scope>
    <source>
        <strain evidence="4">Derp</strain>
    </source>
</reference>
<dbReference type="SUPFAM" id="SSF49764">
    <property type="entry name" value="HSP20-like chaperones"/>
    <property type="match status" value="1"/>
</dbReference>
<reference evidence="4 5" key="1">
    <citation type="journal article" date="2018" name="J. Allergy Clin. Immunol.">
        <title>High-quality assembly of Dermatophagoides pteronyssinus genome and transcriptome reveals a wide range of novel allergens.</title>
        <authorList>
            <person name="Liu X.Y."/>
            <person name="Yang K.Y."/>
            <person name="Wang M.Q."/>
            <person name="Kwok J.S."/>
            <person name="Zeng X."/>
            <person name="Yang Z."/>
            <person name="Xiao X.J."/>
            <person name="Lau C.P."/>
            <person name="Li Y."/>
            <person name="Huang Z.M."/>
            <person name="Ba J.G."/>
            <person name="Yim A.K."/>
            <person name="Ouyang C.Y."/>
            <person name="Ngai S.M."/>
            <person name="Chan T.F."/>
            <person name="Leung E.L."/>
            <person name="Liu L."/>
            <person name="Liu Z.G."/>
            <person name="Tsui S.K."/>
        </authorList>
    </citation>
    <scope>NUCLEOTIDE SEQUENCE [LARGE SCALE GENOMIC DNA]</scope>
    <source>
        <strain evidence="4">Derp</strain>
    </source>
</reference>
<evidence type="ECO:0000259" key="3">
    <source>
        <dbReference type="PROSITE" id="PS01031"/>
    </source>
</evidence>
<proteinExistence type="inferred from homology"/>